<dbReference type="Proteomes" id="UP000805193">
    <property type="component" value="Unassembled WGS sequence"/>
</dbReference>
<proteinExistence type="predicted"/>
<accession>A0AC60PWL4</accession>
<name>A0AC60PWL4_IXOPE</name>
<evidence type="ECO:0000313" key="2">
    <source>
        <dbReference type="Proteomes" id="UP000805193"/>
    </source>
</evidence>
<reference evidence="1 2" key="1">
    <citation type="journal article" date="2020" name="Cell">
        <title>Large-Scale Comparative Analyses of Tick Genomes Elucidate Their Genetic Diversity and Vector Capacities.</title>
        <authorList>
            <consortium name="Tick Genome and Microbiome Consortium (TIGMIC)"/>
            <person name="Jia N."/>
            <person name="Wang J."/>
            <person name="Shi W."/>
            <person name="Du L."/>
            <person name="Sun Y."/>
            <person name="Zhan W."/>
            <person name="Jiang J.F."/>
            <person name="Wang Q."/>
            <person name="Zhang B."/>
            <person name="Ji P."/>
            <person name="Bell-Sakyi L."/>
            <person name="Cui X.M."/>
            <person name="Yuan T.T."/>
            <person name="Jiang B.G."/>
            <person name="Yang W.F."/>
            <person name="Lam T.T."/>
            <person name="Chang Q.C."/>
            <person name="Ding S.J."/>
            <person name="Wang X.J."/>
            <person name="Zhu J.G."/>
            <person name="Ruan X.D."/>
            <person name="Zhao L."/>
            <person name="Wei J.T."/>
            <person name="Ye R.Z."/>
            <person name="Que T.C."/>
            <person name="Du C.H."/>
            <person name="Zhou Y.H."/>
            <person name="Cheng J.X."/>
            <person name="Dai P.F."/>
            <person name="Guo W.B."/>
            <person name="Han X.H."/>
            <person name="Huang E.J."/>
            <person name="Li L.F."/>
            <person name="Wei W."/>
            <person name="Gao Y.C."/>
            <person name="Liu J.Z."/>
            <person name="Shao H.Z."/>
            <person name="Wang X."/>
            <person name="Wang C.C."/>
            <person name="Yang T.C."/>
            <person name="Huo Q.B."/>
            <person name="Li W."/>
            <person name="Chen H.Y."/>
            <person name="Chen S.E."/>
            <person name="Zhou L.G."/>
            <person name="Ni X.B."/>
            <person name="Tian J.H."/>
            <person name="Sheng Y."/>
            <person name="Liu T."/>
            <person name="Pan Y.S."/>
            <person name="Xia L.Y."/>
            <person name="Li J."/>
            <person name="Zhao F."/>
            <person name="Cao W.C."/>
        </authorList>
    </citation>
    <scope>NUCLEOTIDE SEQUENCE [LARGE SCALE GENOMIC DNA]</scope>
    <source>
        <strain evidence="1">Iper-2018</strain>
    </source>
</reference>
<evidence type="ECO:0000313" key="1">
    <source>
        <dbReference type="EMBL" id="KAG0425461.1"/>
    </source>
</evidence>
<keyword evidence="2" id="KW-1185">Reference proteome</keyword>
<sequence length="139" mass="14838">MDEVEAEEAASVAGCANSDGTHGSNTQTPIEAPNTKDEERQGKSETEQTFPTTQSSEDRTVVERATTKTSEGEKHSNDMDFNPAMIKRRHQGAVAAVSGPGEQPQQRLEQEGDDVKNKKSHGGSPRQSPSFSQGGPAAQ</sequence>
<dbReference type="EMBL" id="JABSTQ010009843">
    <property type="protein sequence ID" value="KAG0425461.1"/>
    <property type="molecule type" value="Genomic_DNA"/>
</dbReference>
<gene>
    <name evidence="1" type="ORF">HPB47_027374</name>
</gene>
<organism evidence="1 2">
    <name type="scientific">Ixodes persulcatus</name>
    <name type="common">Taiga tick</name>
    <dbReference type="NCBI Taxonomy" id="34615"/>
    <lineage>
        <taxon>Eukaryota</taxon>
        <taxon>Metazoa</taxon>
        <taxon>Ecdysozoa</taxon>
        <taxon>Arthropoda</taxon>
        <taxon>Chelicerata</taxon>
        <taxon>Arachnida</taxon>
        <taxon>Acari</taxon>
        <taxon>Parasitiformes</taxon>
        <taxon>Ixodida</taxon>
        <taxon>Ixodoidea</taxon>
        <taxon>Ixodidae</taxon>
        <taxon>Ixodinae</taxon>
        <taxon>Ixodes</taxon>
    </lineage>
</organism>
<comment type="caution">
    <text evidence="1">The sequence shown here is derived from an EMBL/GenBank/DDBJ whole genome shotgun (WGS) entry which is preliminary data.</text>
</comment>
<protein>
    <submittedName>
        <fullName evidence="1">Uncharacterized protein</fullName>
    </submittedName>
</protein>